<organism evidence="1 2">
    <name type="scientific">Strongylus vulgaris</name>
    <name type="common">Blood worm</name>
    <dbReference type="NCBI Taxonomy" id="40348"/>
    <lineage>
        <taxon>Eukaryota</taxon>
        <taxon>Metazoa</taxon>
        <taxon>Ecdysozoa</taxon>
        <taxon>Nematoda</taxon>
        <taxon>Chromadorea</taxon>
        <taxon>Rhabditida</taxon>
        <taxon>Rhabditina</taxon>
        <taxon>Rhabditomorpha</taxon>
        <taxon>Strongyloidea</taxon>
        <taxon>Strongylidae</taxon>
        <taxon>Strongylus</taxon>
    </lineage>
</organism>
<dbReference type="AlphaFoldDB" id="A0A3P7JII7"/>
<keyword evidence="2" id="KW-1185">Reference proteome</keyword>
<proteinExistence type="predicted"/>
<accession>A0A3P7JII7</accession>
<reference evidence="1 2" key="1">
    <citation type="submission" date="2018-11" db="EMBL/GenBank/DDBJ databases">
        <authorList>
            <consortium name="Pathogen Informatics"/>
        </authorList>
    </citation>
    <scope>NUCLEOTIDE SEQUENCE [LARGE SCALE GENOMIC DNA]</scope>
</reference>
<dbReference type="Proteomes" id="UP000270094">
    <property type="component" value="Unassembled WGS sequence"/>
</dbReference>
<evidence type="ECO:0000313" key="1">
    <source>
        <dbReference type="EMBL" id="VDM78134.1"/>
    </source>
</evidence>
<protein>
    <submittedName>
        <fullName evidence="1">Uncharacterized protein</fullName>
    </submittedName>
</protein>
<dbReference type="EMBL" id="UYYB01101103">
    <property type="protein sequence ID" value="VDM78134.1"/>
    <property type="molecule type" value="Genomic_DNA"/>
</dbReference>
<gene>
    <name evidence="1" type="ORF">SVUK_LOCUS13132</name>
</gene>
<evidence type="ECO:0000313" key="2">
    <source>
        <dbReference type="Proteomes" id="UP000270094"/>
    </source>
</evidence>
<name>A0A3P7JII7_STRVU</name>
<sequence>MAVWEGREYSAAHEDWWTGTKQGANVDEFVIARIPRGNGKCQRFPMFFFPLSFIAKNTMIECRNIFFPCDNHTSFTMVCGP</sequence>